<evidence type="ECO:0000313" key="1">
    <source>
        <dbReference type="EMBL" id="RFS87157.1"/>
    </source>
</evidence>
<name>A0A372GP38_9ACTN</name>
<gene>
    <name evidence="1" type="ORF">D0T12_02610</name>
</gene>
<dbReference type="AlphaFoldDB" id="A0A372GP38"/>
<keyword evidence="2" id="KW-1185">Reference proteome</keyword>
<dbReference type="EMBL" id="QVNQ01000001">
    <property type="protein sequence ID" value="RFS87157.1"/>
    <property type="molecule type" value="Genomic_DNA"/>
</dbReference>
<dbReference type="Pfam" id="PF14273">
    <property type="entry name" value="DUF4360"/>
    <property type="match status" value="1"/>
</dbReference>
<accession>A0A372GP38</accession>
<comment type="caution">
    <text evidence="1">The sequence shown here is derived from an EMBL/GenBank/DDBJ whole genome shotgun (WGS) entry which is preliminary data.</text>
</comment>
<sequence length="142" mass="16174">MALSCRHGVNHAAGRRVAATHYVSIVPEGFTYGIVSSSHRGYARIQGRSKATIGIEYYFFPCGAYFWHPVNKPFDGFWEYTGGWPHMEIAWKPCNEDGYLSTRTELQIEQRYSDRFKLSSISIGDETGLPHHDVQLAWKTCP</sequence>
<dbReference type="InterPro" id="IPR025649">
    <property type="entry name" value="DUF4360"/>
</dbReference>
<proteinExistence type="predicted"/>
<protein>
    <submittedName>
        <fullName evidence="1">DUF4360 domain-containing protein</fullName>
    </submittedName>
</protein>
<dbReference type="Proteomes" id="UP000262882">
    <property type="component" value="Unassembled WGS sequence"/>
</dbReference>
<organism evidence="1 2">
    <name type="scientific">Actinomadura spongiicola</name>
    <dbReference type="NCBI Taxonomy" id="2303421"/>
    <lineage>
        <taxon>Bacteria</taxon>
        <taxon>Bacillati</taxon>
        <taxon>Actinomycetota</taxon>
        <taxon>Actinomycetes</taxon>
        <taxon>Streptosporangiales</taxon>
        <taxon>Thermomonosporaceae</taxon>
        <taxon>Actinomadura</taxon>
    </lineage>
</organism>
<dbReference type="RefSeq" id="WP_117397607.1">
    <property type="nucleotide sequence ID" value="NZ_QVNQ01000001.1"/>
</dbReference>
<evidence type="ECO:0000313" key="2">
    <source>
        <dbReference type="Proteomes" id="UP000262882"/>
    </source>
</evidence>
<reference evidence="1 2" key="1">
    <citation type="submission" date="2018-08" db="EMBL/GenBank/DDBJ databases">
        <title>Actinomadura spongicola sp. nov., isolated from marine sponge Leucetta chagosensis.</title>
        <authorList>
            <person name="Li L."/>
            <person name="Lin H.W."/>
        </authorList>
    </citation>
    <scope>NUCLEOTIDE SEQUENCE [LARGE SCALE GENOMIC DNA]</scope>
    <source>
        <strain evidence="1 2">LHW52907</strain>
    </source>
</reference>